<sequence length="141" mass="16668">MSYEETKKAHTYVLLNCEEVTSYVDEFDEIANQTYPNGSISHLRDEHFAEWFEKRVNTGLLDGSTKHLEILARHPLMSAKLYKGYFVNDTHTIDEMIDEEVGRFEVEQYEEEEFEDEEDTSDDYDNEILFSDHSSDEDEFD</sequence>
<dbReference type="PANTHER" id="PTHR48258:SF4">
    <property type="entry name" value="DUF4216 DOMAIN-CONTAINING PROTEIN"/>
    <property type="match status" value="1"/>
</dbReference>
<accession>A0AAD8P832</accession>
<evidence type="ECO:0000313" key="2">
    <source>
        <dbReference type="EMBL" id="KAK1411461.1"/>
    </source>
</evidence>
<gene>
    <name evidence="3" type="ORF">QVD17_02798</name>
    <name evidence="2" type="ORF">QVD17_38010</name>
</gene>
<dbReference type="Proteomes" id="UP001229421">
    <property type="component" value="Unassembled WGS sequence"/>
</dbReference>
<evidence type="ECO:0000256" key="1">
    <source>
        <dbReference type="SAM" id="MobiDB-lite"/>
    </source>
</evidence>
<feature type="compositionally biased region" description="Acidic residues" evidence="1">
    <location>
        <begin position="109"/>
        <end position="126"/>
    </location>
</feature>
<dbReference type="EMBL" id="JAUHHV010000010">
    <property type="protein sequence ID" value="KAK1411461.1"/>
    <property type="molecule type" value="Genomic_DNA"/>
</dbReference>
<dbReference type="PANTHER" id="PTHR48258">
    <property type="entry name" value="DUF4218 DOMAIN-CONTAINING PROTEIN-RELATED"/>
    <property type="match status" value="1"/>
</dbReference>
<evidence type="ECO:0000313" key="4">
    <source>
        <dbReference type="Proteomes" id="UP001229421"/>
    </source>
</evidence>
<dbReference type="EMBL" id="JAUHHV010000001">
    <property type="protein sequence ID" value="KAK1437013.1"/>
    <property type="molecule type" value="Genomic_DNA"/>
</dbReference>
<proteinExistence type="predicted"/>
<protein>
    <submittedName>
        <fullName evidence="3">Uncharacterized protein</fullName>
    </submittedName>
</protein>
<evidence type="ECO:0000313" key="3">
    <source>
        <dbReference type="EMBL" id="KAK1437013.1"/>
    </source>
</evidence>
<feature type="region of interest" description="Disordered" evidence="1">
    <location>
        <begin position="109"/>
        <end position="141"/>
    </location>
</feature>
<organism evidence="3 4">
    <name type="scientific">Tagetes erecta</name>
    <name type="common">African marigold</name>
    <dbReference type="NCBI Taxonomy" id="13708"/>
    <lineage>
        <taxon>Eukaryota</taxon>
        <taxon>Viridiplantae</taxon>
        <taxon>Streptophyta</taxon>
        <taxon>Embryophyta</taxon>
        <taxon>Tracheophyta</taxon>
        <taxon>Spermatophyta</taxon>
        <taxon>Magnoliopsida</taxon>
        <taxon>eudicotyledons</taxon>
        <taxon>Gunneridae</taxon>
        <taxon>Pentapetalae</taxon>
        <taxon>asterids</taxon>
        <taxon>campanulids</taxon>
        <taxon>Asterales</taxon>
        <taxon>Asteraceae</taxon>
        <taxon>Asteroideae</taxon>
        <taxon>Heliantheae alliance</taxon>
        <taxon>Tageteae</taxon>
        <taxon>Tagetes</taxon>
    </lineage>
</organism>
<dbReference type="AlphaFoldDB" id="A0AAD8P832"/>
<name>A0AAD8P832_TARER</name>
<reference evidence="3" key="1">
    <citation type="journal article" date="2023" name="bioRxiv">
        <title>Improved chromosome-level genome assembly for marigold (Tagetes erecta).</title>
        <authorList>
            <person name="Jiang F."/>
            <person name="Yuan L."/>
            <person name="Wang S."/>
            <person name="Wang H."/>
            <person name="Xu D."/>
            <person name="Wang A."/>
            <person name="Fan W."/>
        </authorList>
    </citation>
    <scope>NUCLEOTIDE SEQUENCE</scope>
    <source>
        <strain evidence="3">WSJ</strain>
        <tissue evidence="3">Leaf</tissue>
    </source>
</reference>
<comment type="caution">
    <text evidence="3">The sequence shown here is derived from an EMBL/GenBank/DDBJ whole genome shotgun (WGS) entry which is preliminary data.</text>
</comment>
<keyword evidence="4" id="KW-1185">Reference proteome</keyword>